<organism evidence="8 9">
    <name type="scientific">Aquimonas voraii</name>
    <dbReference type="NCBI Taxonomy" id="265719"/>
    <lineage>
        <taxon>Bacteria</taxon>
        <taxon>Pseudomonadati</taxon>
        <taxon>Pseudomonadota</taxon>
        <taxon>Gammaproteobacteria</taxon>
        <taxon>Lysobacterales</taxon>
        <taxon>Lysobacteraceae</taxon>
        <taxon>Aquimonas</taxon>
    </lineage>
</organism>
<dbReference type="InterPro" id="IPR029787">
    <property type="entry name" value="Nucleotide_cyclase"/>
</dbReference>
<evidence type="ECO:0000259" key="7">
    <source>
        <dbReference type="PROSITE" id="PS50887"/>
    </source>
</evidence>
<sequence length="1037" mass="113819">MLPTVRFVLACLLAACAHGAASAASPFLDLERYGPGSGLSQSTVTDLAEDDLGFLWVATQDGLNRFDGHRFEVLRFQPPRTDLPAATPARPLELASGSIDAMVFDREGWLWLGLNDAGLQRLNQRDGRRDWLSPEQLGAKQVGLLALHSQGGVWAGSPDGLRHVDATLKVGTPLPNTRSGVALRAQPSGAIWWLGSDCRLLEIAIDGRSRLLWQAGSDRRCSSLAQADGQTWIGSRSGWLYTLDAQGKQRQQLQLPAGADGRVAEISRVLVRANGEVLLGRSDGQLWLHQPGASPALLRLSVEPAPSSEITALFKDSTGVLWIGSYTSGLFRARSLSPLLRRELAPDPLAFGFANRSVRAVRSAGDRTLIGLDSGLLVLSADGSGRSHPGFRGQSVRALEPEPDGGWWVGTDVGLWRLQDDDSMLAIGGTELRRITALRREADRLLIATRSGLLDLRLPAAAFAPVPAALRTSFLTSLARDRNGQLWLGSNEEGVYVWDEKSEPRSLTPQDGLSHPSVWSLLAEDDSVWVGTFAGGLHRFDLQGRLQRLYAERDGLSSNVIYRIVRDSRSRLWVSTNDGLNVIDGDSGAIRVLRRQDGLRNIEFNSGASYIDARGRLWFGGPEGLDVLEPWVEEPEPALARVAISGLRLPTVVGREAQRERMGGLEVGYAQRLQLGYRDSTIGFELSALDSAAPASARLRYRLVGLESEWTALPQGRAEINYAFLPPGSYRLELQAAGRDGRFGHTRTLDVEMAPPPWASHSALFAYALLILGVVALVLLEVRRRVRQERALVDRLNREVEARTVELERANQLLTSSNLRLEEANRTDPLTQVANRRDLQHWLDELAPRVQRAVAGDPRGHHGLMLFMLDIDDFKRINDSLGHQAGDEVLVEFAQRLRAYCRGEDKLVRWGGEEFLLVVRELPREDAAALAERIRLAIAHEPLHLRSGRSLSLSCSIGFAPWPLAASWPALGEWEQSVNLADQALYEAKRRGKNGWVGLQTSSDVSRPNLLALLAASAVESWPATGLSVLRSRSTEP</sequence>
<name>A0A1G6V1W6_9GAMM</name>
<dbReference type="PANTHER" id="PTHR45138">
    <property type="entry name" value="REGULATORY COMPONENTS OF SENSORY TRANSDUCTION SYSTEM"/>
    <property type="match status" value="1"/>
</dbReference>
<dbReference type="STRING" id="265719.SAMN04488509_102601"/>
<dbReference type="InterPro" id="IPR011047">
    <property type="entry name" value="Quinoprotein_ADH-like_sf"/>
</dbReference>
<dbReference type="SUPFAM" id="SSF50998">
    <property type="entry name" value="Quinoprotein alcohol dehydrogenase-like"/>
    <property type="match status" value="1"/>
</dbReference>
<dbReference type="SMART" id="SM00267">
    <property type="entry name" value="GGDEF"/>
    <property type="match status" value="1"/>
</dbReference>
<dbReference type="FunFam" id="3.30.70.270:FF:000001">
    <property type="entry name" value="Diguanylate cyclase domain protein"/>
    <property type="match status" value="1"/>
</dbReference>
<keyword evidence="5" id="KW-1133">Transmembrane helix</keyword>
<dbReference type="InterPro" id="IPR043128">
    <property type="entry name" value="Rev_trsase/Diguanyl_cyclase"/>
</dbReference>
<evidence type="ECO:0000256" key="4">
    <source>
        <dbReference type="SAM" id="Coils"/>
    </source>
</evidence>
<feature type="signal peptide" evidence="6">
    <location>
        <begin position="1"/>
        <end position="23"/>
    </location>
</feature>
<keyword evidence="5" id="KW-0472">Membrane</keyword>
<dbReference type="InterPro" id="IPR015943">
    <property type="entry name" value="WD40/YVTN_repeat-like_dom_sf"/>
</dbReference>
<evidence type="ECO:0000313" key="8">
    <source>
        <dbReference type="EMBL" id="SDD47474.1"/>
    </source>
</evidence>
<dbReference type="InterPro" id="IPR011110">
    <property type="entry name" value="Reg_prop"/>
</dbReference>
<dbReference type="EMBL" id="FNAG01000002">
    <property type="protein sequence ID" value="SDD47474.1"/>
    <property type="molecule type" value="Genomic_DNA"/>
</dbReference>
<dbReference type="Gene3D" id="2.60.40.10">
    <property type="entry name" value="Immunoglobulins"/>
    <property type="match status" value="1"/>
</dbReference>
<feature type="transmembrane region" description="Helical" evidence="5">
    <location>
        <begin position="758"/>
        <end position="780"/>
    </location>
</feature>
<dbReference type="Gene3D" id="2.130.10.10">
    <property type="entry name" value="YVTN repeat-like/Quinoprotein amine dehydrogenase"/>
    <property type="match status" value="3"/>
</dbReference>
<gene>
    <name evidence="8" type="ORF">SAMN04488509_102601</name>
</gene>
<comment type="catalytic activity">
    <reaction evidence="3">
        <text>2 GTP = 3',3'-c-di-GMP + 2 diphosphate</text>
        <dbReference type="Rhea" id="RHEA:24898"/>
        <dbReference type="ChEBI" id="CHEBI:33019"/>
        <dbReference type="ChEBI" id="CHEBI:37565"/>
        <dbReference type="ChEBI" id="CHEBI:58805"/>
        <dbReference type="EC" id="2.7.7.65"/>
    </reaction>
</comment>
<dbReference type="GO" id="GO:1902201">
    <property type="term" value="P:negative regulation of bacterial-type flagellum-dependent cell motility"/>
    <property type="evidence" value="ECO:0007669"/>
    <property type="project" value="TreeGrafter"/>
</dbReference>
<evidence type="ECO:0000313" key="9">
    <source>
        <dbReference type="Proteomes" id="UP000199603"/>
    </source>
</evidence>
<keyword evidence="4" id="KW-0175">Coiled coil</keyword>
<evidence type="ECO:0000256" key="6">
    <source>
        <dbReference type="SAM" id="SignalP"/>
    </source>
</evidence>
<dbReference type="InterPro" id="IPR050469">
    <property type="entry name" value="Diguanylate_Cyclase"/>
</dbReference>
<dbReference type="Gene3D" id="3.30.70.270">
    <property type="match status" value="1"/>
</dbReference>
<dbReference type="GO" id="GO:0005886">
    <property type="term" value="C:plasma membrane"/>
    <property type="evidence" value="ECO:0007669"/>
    <property type="project" value="TreeGrafter"/>
</dbReference>
<dbReference type="PANTHER" id="PTHR45138:SF9">
    <property type="entry name" value="DIGUANYLATE CYCLASE DGCM-RELATED"/>
    <property type="match status" value="1"/>
</dbReference>
<feature type="coiled-coil region" evidence="4">
    <location>
        <begin position="779"/>
        <end position="827"/>
    </location>
</feature>
<dbReference type="InterPro" id="IPR011123">
    <property type="entry name" value="Y_Y_Y"/>
</dbReference>
<keyword evidence="6" id="KW-0732">Signal</keyword>
<keyword evidence="9" id="KW-1185">Reference proteome</keyword>
<evidence type="ECO:0000256" key="1">
    <source>
        <dbReference type="ARBA" id="ARBA00001946"/>
    </source>
</evidence>
<dbReference type="GO" id="GO:0052621">
    <property type="term" value="F:diguanylate cyclase activity"/>
    <property type="evidence" value="ECO:0007669"/>
    <property type="project" value="UniProtKB-EC"/>
</dbReference>
<protein>
    <recommendedName>
        <fullName evidence="2">diguanylate cyclase</fullName>
        <ecNumber evidence="2">2.7.7.65</ecNumber>
    </recommendedName>
</protein>
<dbReference type="SUPFAM" id="SSF63829">
    <property type="entry name" value="Calcium-dependent phosphotriesterase"/>
    <property type="match status" value="1"/>
</dbReference>
<feature type="domain" description="GGDEF" evidence="7">
    <location>
        <begin position="862"/>
        <end position="1001"/>
    </location>
</feature>
<accession>A0A1G6V1W6</accession>
<dbReference type="InterPro" id="IPR013783">
    <property type="entry name" value="Ig-like_fold"/>
</dbReference>
<comment type="cofactor">
    <cofactor evidence="1">
        <name>Mg(2+)</name>
        <dbReference type="ChEBI" id="CHEBI:18420"/>
    </cofactor>
</comment>
<reference evidence="8 9" key="1">
    <citation type="submission" date="2016-10" db="EMBL/GenBank/DDBJ databases">
        <authorList>
            <person name="de Groot N.N."/>
        </authorList>
    </citation>
    <scope>NUCLEOTIDE SEQUENCE [LARGE SCALE GENOMIC DNA]</scope>
    <source>
        <strain evidence="8 9">DSM 16957</strain>
    </source>
</reference>
<dbReference type="InterPro" id="IPR000160">
    <property type="entry name" value="GGDEF_dom"/>
</dbReference>
<proteinExistence type="predicted"/>
<dbReference type="RefSeq" id="WP_176764058.1">
    <property type="nucleotide sequence ID" value="NZ_FNAG01000002.1"/>
</dbReference>
<dbReference type="Pfam" id="PF07494">
    <property type="entry name" value="Reg_prop"/>
    <property type="match status" value="2"/>
</dbReference>
<evidence type="ECO:0000256" key="2">
    <source>
        <dbReference type="ARBA" id="ARBA00012528"/>
    </source>
</evidence>
<dbReference type="PROSITE" id="PS50887">
    <property type="entry name" value="GGDEF"/>
    <property type="match status" value="1"/>
</dbReference>
<keyword evidence="5" id="KW-0812">Transmembrane</keyword>
<dbReference type="SUPFAM" id="SSF55073">
    <property type="entry name" value="Nucleotide cyclase"/>
    <property type="match status" value="1"/>
</dbReference>
<dbReference type="EC" id="2.7.7.65" evidence="2"/>
<feature type="chain" id="PRO_5011775271" description="diguanylate cyclase" evidence="6">
    <location>
        <begin position="24"/>
        <end position="1037"/>
    </location>
</feature>
<dbReference type="Pfam" id="PF07495">
    <property type="entry name" value="Y_Y_Y"/>
    <property type="match status" value="1"/>
</dbReference>
<evidence type="ECO:0000256" key="3">
    <source>
        <dbReference type="ARBA" id="ARBA00034247"/>
    </source>
</evidence>
<dbReference type="Pfam" id="PF00990">
    <property type="entry name" value="GGDEF"/>
    <property type="match status" value="1"/>
</dbReference>
<evidence type="ECO:0000256" key="5">
    <source>
        <dbReference type="SAM" id="Phobius"/>
    </source>
</evidence>
<dbReference type="NCBIfam" id="TIGR00254">
    <property type="entry name" value="GGDEF"/>
    <property type="match status" value="1"/>
</dbReference>
<dbReference type="AlphaFoldDB" id="A0A1G6V1W6"/>
<dbReference type="Proteomes" id="UP000199603">
    <property type="component" value="Unassembled WGS sequence"/>
</dbReference>
<dbReference type="GO" id="GO:0043709">
    <property type="term" value="P:cell adhesion involved in single-species biofilm formation"/>
    <property type="evidence" value="ECO:0007669"/>
    <property type="project" value="TreeGrafter"/>
</dbReference>
<dbReference type="CDD" id="cd01949">
    <property type="entry name" value="GGDEF"/>
    <property type="match status" value="1"/>
</dbReference>